<keyword evidence="1" id="KW-1133">Transmembrane helix</keyword>
<protein>
    <recommendedName>
        <fullName evidence="4">Prepilin-type N-terminal cleavage/methylation domain-containing protein</fullName>
    </recommendedName>
</protein>
<dbReference type="STRING" id="1817867.A3F83_13435"/>
<sequence length="297" mass="32345">MSSNIRKSARCCKGFSLVEMMIGLTITMIVVGAFINLFINQSKSYNSESLREDMYLTGRIALDEIQREAMNAGTGLPGLFASVQVRDGGATEPDTITFLYVPQTSLHLLFATSPPPNANANSMKLSADSDIDSLVEGEQLMIYDESSFNIIEITSINTSSRTIVFVPPVGVNSPSGLAKAYNPATAVITRVTIMSITVDKSDADHPTLVKFRGGTSLGEVAYDIENMQTTIIFEDSDTASAANDADGDDTNDSMDLRALEVTLTARSSRPDPRYSENADHYYRQEFTSTIAPRNVIY</sequence>
<dbReference type="InterPro" id="IPR012902">
    <property type="entry name" value="N_methyl_site"/>
</dbReference>
<keyword evidence="1" id="KW-0472">Membrane</keyword>
<dbReference type="AlphaFoldDB" id="A0A1F5YMD6"/>
<reference evidence="2 3" key="1">
    <citation type="journal article" date="2016" name="Nat. Commun.">
        <title>Thousands of microbial genomes shed light on interconnected biogeochemical processes in an aquifer system.</title>
        <authorList>
            <person name="Anantharaman K."/>
            <person name="Brown C.T."/>
            <person name="Hug L.A."/>
            <person name="Sharon I."/>
            <person name="Castelle C.J."/>
            <person name="Probst A.J."/>
            <person name="Thomas B.C."/>
            <person name="Singh A."/>
            <person name="Wilkins M.J."/>
            <person name="Karaoz U."/>
            <person name="Brodie E.L."/>
            <person name="Williams K.H."/>
            <person name="Hubbard S.S."/>
            <person name="Banfield J.F."/>
        </authorList>
    </citation>
    <scope>NUCLEOTIDE SEQUENCE [LARGE SCALE GENOMIC DNA]</scope>
</reference>
<comment type="caution">
    <text evidence="2">The sequence shown here is derived from an EMBL/GenBank/DDBJ whole genome shotgun (WGS) entry which is preliminary data.</text>
</comment>
<evidence type="ECO:0000313" key="3">
    <source>
        <dbReference type="Proteomes" id="UP000179129"/>
    </source>
</evidence>
<evidence type="ECO:0000256" key="1">
    <source>
        <dbReference type="SAM" id="Phobius"/>
    </source>
</evidence>
<dbReference type="PROSITE" id="PS00409">
    <property type="entry name" value="PROKAR_NTER_METHYL"/>
    <property type="match status" value="1"/>
</dbReference>
<proteinExistence type="predicted"/>
<dbReference type="EMBL" id="MFIX01000223">
    <property type="protein sequence ID" value="OGG01127.1"/>
    <property type="molecule type" value="Genomic_DNA"/>
</dbReference>
<evidence type="ECO:0008006" key="4">
    <source>
        <dbReference type="Google" id="ProtNLM"/>
    </source>
</evidence>
<accession>A0A1F5YMD6</accession>
<dbReference type="Pfam" id="PF07963">
    <property type="entry name" value="N_methyl"/>
    <property type="match status" value="1"/>
</dbReference>
<name>A0A1F5YMD6_9BACT</name>
<organism evidence="2 3">
    <name type="scientific">Candidatus Glassbacteria bacterium RIFCSPLOWO2_12_FULL_58_11</name>
    <dbReference type="NCBI Taxonomy" id="1817867"/>
    <lineage>
        <taxon>Bacteria</taxon>
        <taxon>Candidatus Glassiibacteriota</taxon>
    </lineage>
</organism>
<gene>
    <name evidence="2" type="ORF">A3F83_13435</name>
</gene>
<keyword evidence="1" id="KW-0812">Transmembrane</keyword>
<feature type="transmembrane region" description="Helical" evidence="1">
    <location>
        <begin position="21"/>
        <end position="39"/>
    </location>
</feature>
<dbReference type="Proteomes" id="UP000179129">
    <property type="component" value="Unassembled WGS sequence"/>
</dbReference>
<evidence type="ECO:0000313" key="2">
    <source>
        <dbReference type="EMBL" id="OGG01127.1"/>
    </source>
</evidence>